<dbReference type="SUPFAM" id="SSF57180">
    <property type="entry name" value="Cellulose-binding domain"/>
    <property type="match status" value="1"/>
</dbReference>
<dbReference type="InterPro" id="IPR013319">
    <property type="entry name" value="GH11/12"/>
</dbReference>
<dbReference type="GO" id="GO:0031176">
    <property type="term" value="F:endo-1,4-beta-xylanase activity"/>
    <property type="evidence" value="ECO:0007669"/>
    <property type="project" value="UniProtKB-EC"/>
</dbReference>
<evidence type="ECO:0000256" key="9">
    <source>
        <dbReference type="ARBA" id="ARBA00023326"/>
    </source>
</evidence>
<name>A0A1Y1V6A5_9FUNG</name>
<evidence type="ECO:0000256" key="7">
    <source>
        <dbReference type="ARBA" id="ARBA00023277"/>
    </source>
</evidence>
<comment type="pathway">
    <text evidence="2">Glycan degradation; xylan degradation.</text>
</comment>
<evidence type="ECO:0000256" key="10">
    <source>
        <dbReference type="PROSITE-ProRule" id="PRU01097"/>
    </source>
</evidence>
<feature type="region of interest" description="Disordered" evidence="11">
    <location>
        <begin position="247"/>
        <end position="384"/>
    </location>
</feature>
<evidence type="ECO:0000256" key="1">
    <source>
        <dbReference type="ARBA" id="ARBA00000681"/>
    </source>
</evidence>
<keyword evidence="8" id="KW-0326">Glycosidase</keyword>
<keyword evidence="7" id="KW-0119">Carbohydrate metabolism</keyword>
<protein>
    <recommendedName>
        <fullName evidence="3">endo-1,4-beta-xylanase</fullName>
        <ecNumber evidence="3">3.2.1.8</ecNumber>
    </recommendedName>
</protein>
<dbReference type="Proteomes" id="UP000193719">
    <property type="component" value="Unassembled WGS sequence"/>
</dbReference>
<dbReference type="InterPro" id="IPR035971">
    <property type="entry name" value="CBD_sf"/>
</dbReference>
<feature type="domain" description="CBM1" evidence="13">
    <location>
        <begin position="389"/>
        <end position="424"/>
    </location>
</feature>
<dbReference type="InterPro" id="IPR033123">
    <property type="entry name" value="GH11_dom"/>
</dbReference>
<dbReference type="STRING" id="1754191.A0A1Y1V6A5"/>
<dbReference type="SMART" id="SM00236">
    <property type="entry name" value="fCBD"/>
    <property type="match status" value="1"/>
</dbReference>
<feature type="compositionally biased region" description="Low complexity" evidence="11">
    <location>
        <begin position="251"/>
        <end position="378"/>
    </location>
</feature>
<dbReference type="PANTHER" id="PTHR46828">
    <property type="entry name" value="ENDO-1,4-BETA-XYLANASE A-RELATED"/>
    <property type="match status" value="1"/>
</dbReference>
<dbReference type="PROSITE" id="PS51164">
    <property type="entry name" value="CBM1_2"/>
    <property type="match status" value="1"/>
</dbReference>
<evidence type="ECO:0000256" key="2">
    <source>
        <dbReference type="ARBA" id="ARBA00004851"/>
    </source>
</evidence>
<evidence type="ECO:0000313" key="15">
    <source>
        <dbReference type="EMBL" id="ORX48150.1"/>
    </source>
</evidence>
<comment type="caution">
    <text evidence="10">Lacks conserved residue(s) required for the propagation of feature annotation.</text>
</comment>
<dbReference type="SUPFAM" id="SSF49899">
    <property type="entry name" value="Concanavalin A-like lectins/glucanases"/>
    <property type="match status" value="1"/>
</dbReference>
<comment type="catalytic activity">
    <reaction evidence="1">
        <text>Endohydrolysis of (1-&gt;4)-beta-D-xylosidic linkages in xylans.</text>
        <dbReference type="EC" id="3.2.1.8"/>
    </reaction>
</comment>
<accession>A0A1Y1V6A5</accession>
<gene>
    <name evidence="15" type="ORF">BCR36DRAFT_584455</name>
</gene>
<dbReference type="EC" id="3.2.1.8" evidence="3"/>
<dbReference type="InterPro" id="IPR000254">
    <property type="entry name" value="CBD"/>
</dbReference>
<keyword evidence="9" id="KW-0624">Polysaccharide degradation</keyword>
<dbReference type="Pfam" id="PF00457">
    <property type="entry name" value="Glyco_hydro_11"/>
    <property type="match status" value="1"/>
</dbReference>
<dbReference type="UniPathway" id="UPA00114"/>
<dbReference type="GO" id="GO:0030248">
    <property type="term" value="F:cellulose binding"/>
    <property type="evidence" value="ECO:0007669"/>
    <property type="project" value="InterPro"/>
</dbReference>
<keyword evidence="15" id="KW-0430">Lectin</keyword>
<feature type="domain" description="GH11" evidence="14">
    <location>
        <begin position="33"/>
        <end position="234"/>
    </location>
</feature>
<comment type="caution">
    <text evidence="15">The sequence shown here is derived from an EMBL/GenBank/DDBJ whole genome shotgun (WGS) entry which is preliminary data.</text>
</comment>
<dbReference type="InterPro" id="IPR018208">
    <property type="entry name" value="GH11_AS_1"/>
</dbReference>
<dbReference type="PANTHER" id="PTHR46828:SF2">
    <property type="entry name" value="ENDO-1,4-BETA-XYLANASE A-RELATED"/>
    <property type="match status" value="1"/>
</dbReference>
<evidence type="ECO:0000256" key="6">
    <source>
        <dbReference type="ARBA" id="ARBA00022801"/>
    </source>
</evidence>
<evidence type="ECO:0000256" key="8">
    <source>
        <dbReference type="ARBA" id="ARBA00023295"/>
    </source>
</evidence>
<dbReference type="InterPro" id="IPR013320">
    <property type="entry name" value="ConA-like_dom_sf"/>
</dbReference>
<dbReference type="AlphaFoldDB" id="A0A1Y1V6A5"/>
<dbReference type="Gene3D" id="2.60.120.180">
    <property type="match status" value="1"/>
</dbReference>
<evidence type="ECO:0000259" key="13">
    <source>
        <dbReference type="PROSITE" id="PS51164"/>
    </source>
</evidence>
<reference evidence="15 16" key="2">
    <citation type="submission" date="2016-08" db="EMBL/GenBank/DDBJ databases">
        <title>Pervasive Adenine N6-methylation of Active Genes in Fungi.</title>
        <authorList>
            <consortium name="DOE Joint Genome Institute"/>
            <person name="Mondo S.J."/>
            <person name="Dannebaum R.O."/>
            <person name="Kuo R.C."/>
            <person name="Labutti K."/>
            <person name="Haridas S."/>
            <person name="Kuo A."/>
            <person name="Salamov A."/>
            <person name="Ahrendt S.R."/>
            <person name="Lipzen A."/>
            <person name="Sullivan W."/>
            <person name="Andreopoulos W.B."/>
            <person name="Clum A."/>
            <person name="Lindquist E."/>
            <person name="Daum C."/>
            <person name="Ramamoorthy G.K."/>
            <person name="Gryganskyi A."/>
            <person name="Culley D."/>
            <person name="Magnuson J.K."/>
            <person name="James T.Y."/>
            <person name="O'Malley M.A."/>
            <person name="Stajich J.E."/>
            <person name="Spatafora J.W."/>
            <person name="Visel A."/>
            <person name="Grigoriev I.V."/>
        </authorList>
    </citation>
    <scope>NUCLEOTIDE SEQUENCE [LARGE SCALE GENOMIC DNA]</scope>
    <source>
        <strain evidence="16">finn</strain>
    </source>
</reference>
<organism evidence="15 16">
    <name type="scientific">Piromyces finnis</name>
    <dbReference type="NCBI Taxonomy" id="1754191"/>
    <lineage>
        <taxon>Eukaryota</taxon>
        <taxon>Fungi</taxon>
        <taxon>Fungi incertae sedis</taxon>
        <taxon>Chytridiomycota</taxon>
        <taxon>Chytridiomycota incertae sedis</taxon>
        <taxon>Neocallimastigomycetes</taxon>
        <taxon>Neocallimastigales</taxon>
        <taxon>Neocallimastigaceae</taxon>
        <taxon>Piromyces</taxon>
    </lineage>
</organism>
<evidence type="ECO:0000259" key="14">
    <source>
        <dbReference type="PROSITE" id="PS51761"/>
    </source>
</evidence>
<dbReference type="EMBL" id="MCFH01000028">
    <property type="protein sequence ID" value="ORX48150.1"/>
    <property type="molecule type" value="Genomic_DNA"/>
</dbReference>
<dbReference type="PROSITE" id="PS00562">
    <property type="entry name" value="CBM1_1"/>
    <property type="match status" value="1"/>
</dbReference>
<feature type="chain" id="PRO_5012078767" description="endo-1,4-beta-xylanase" evidence="12">
    <location>
        <begin position="19"/>
        <end position="424"/>
    </location>
</feature>
<proteinExistence type="inferred from homology"/>
<evidence type="ECO:0000256" key="11">
    <source>
        <dbReference type="SAM" id="MobiDB-lite"/>
    </source>
</evidence>
<keyword evidence="16" id="KW-1185">Reference proteome</keyword>
<dbReference type="PRINTS" id="PR00911">
    <property type="entry name" value="GLHYDRLASE11"/>
</dbReference>
<evidence type="ECO:0000256" key="4">
    <source>
        <dbReference type="ARBA" id="ARBA00022651"/>
    </source>
</evidence>
<dbReference type="PROSITE" id="PS51761">
    <property type="entry name" value="GH11_3"/>
    <property type="match status" value="1"/>
</dbReference>
<keyword evidence="6" id="KW-0378">Hydrolase</keyword>
<evidence type="ECO:0000256" key="12">
    <source>
        <dbReference type="SAM" id="SignalP"/>
    </source>
</evidence>
<evidence type="ECO:0000313" key="16">
    <source>
        <dbReference type="Proteomes" id="UP000193719"/>
    </source>
</evidence>
<dbReference type="GO" id="GO:0045493">
    <property type="term" value="P:xylan catabolic process"/>
    <property type="evidence" value="ECO:0007669"/>
    <property type="project" value="UniProtKB-UniPathway"/>
</dbReference>
<dbReference type="Pfam" id="PF00734">
    <property type="entry name" value="CBM_1"/>
    <property type="match status" value="1"/>
</dbReference>
<comment type="similarity">
    <text evidence="10">Belongs to the glycosyl hydrolase 11 (cellulase G) family.</text>
</comment>
<keyword evidence="4" id="KW-0858">Xylan degradation</keyword>
<keyword evidence="5 12" id="KW-0732">Signal</keyword>
<dbReference type="OrthoDB" id="2115822at2759"/>
<feature type="signal peptide" evidence="12">
    <location>
        <begin position="1"/>
        <end position="18"/>
    </location>
</feature>
<sequence>MKFIQLLPILSLATSALAQSFCSGASHSGQSVKETGNKVGSIGGVGYEMWADSGNNSATFYSDGSFSCSFSNAKDYLCRSGLSFDSTQSHSQIGHMYADFKLVKQNISNVDYSYVGIYGWTRSPLVEYYIVDNWLSQYRPGDWVGNKKHGDFTIDGAEYTVYENTRTGPSIDGDTTFKQYFSIRKTARDCGTIDISAHFAQWEKLGMTMGKMHEAKVLGEAGSTGSGTSGTADFPYAKVYIGQGNGGNGGAAQAPAQTPAQTPDQAPAQTTPENNGNNFGNQGGNPWDQGNNNQWNQGGNPWDQGNNNNQWNQGGNPWDQGNNNNQWNQGGNPWDQGNNNQWNQGGNPWDQGNNNNQWNQGGNPWDQGNNNQWNQQQNAAAPSAGNNGNCAGMWAQCGGIGFNGPTCCSQGSCKMINEYYSQCQ</sequence>
<evidence type="ECO:0000256" key="3">
    <source>
        <dbReference type="ARBA" id="ARBA00012590"/>
    </source>
</evidence>
<dbReference type="PROSITE" id="PS00776">
    <property type="entry name" value="GH11_1"/>
    <property type="match status" value="1"/>
</dbReference>
<evidence type="ECO:0000256" key="5">
    <source>
        <dbReference type="ARBA" id="ARBA00022729"/>
    </source>
</evidence>
<dbReference type="InterPro" id="IPR001137">
    <property type="entry name" value="Glyco_hydro_11"/>
</dbReference>
<dbReference type="GO" id="GO:0005576">
    <property type="term" value="C:extracellular region"/>
    <property type="evidence" value="ECO:0007669"/>
    <property type="project" value="InterPro"/>
</dbReference>
<reference evidence="15 16" key="1">
    <citation type="submission" date="2016-08" db="EMBL/GenBank/DDBJ databases">
        <title>Genomes of anaerobic fungi encode conserved fungal cellulosomes for biomass hydrolysis.</title>
        <authorList>
            <consortium name="DOE Joint Genome Institute"/>
            <person name="Haitjema C.H."/>
            <person name="Gilmore S.P."/>
            <person name="Henske J.K."/>
            <person name="Solomon K.V."/>
            <person name="De Groot R."/>
            <person name="Kuo A."/>
            <person name="Mondo S.J."/>
            <person name="Salamov A.A."/>
            <person name="Labutti K."/>
            <person name="Zhao Z."/>
            <person name="Chiniquy J."/>
            <person name="Barry K."/>
            <person name="Brewer H.M."/>
            <person name="Purvine S.O."/>
            <person name="Wright A.T."/>
            <person name="Boxma B."/>
            <person name="Van Alen T."/>
            <person name="Hackstein J.H."/>
            <person name="Baker S.E."/>
            <person name="Grigoriev I.V."/>
            <person name="O'Malley M.A."/>
        </authorList>
    </citation>
    <scope>NUCLEOTIDE SEQUENCE [LARGE SCALE GENOMIC DNA]</scope>
    <source>
        <strain evidence="16">finn</strain>
    </source>
</reference>